<feature type="non-terminal residue" evidence="1">
    <location>
        <position position="54"/>
    </location>
</feature>
<sequence>QNTIVLYGTGGMGKTQLALEYIHQHYKDHSSVIWVNAASSQTTILGFIQIMQRL</sequence>
<dbReference type="OrthoDB" id="5986190at2759"/>
<reference evidence="1 2" key="1">
    <citation type="journal article" date="2018" name="Nat. Ecol. Evol.">
        <title>Pezizomycetes genomes reveal the molecular basis of ectomycorrhizal truffle lifestyle.</title>
        <authorList>
            <person name="Murat C."/>
            <person name="Payen T."/>
            <person name="Noel B."/>
            <person name="Kuo A."/>
            <person name="Morin E."/>
            <person name="Chen J."/>
            <person name="Kohler A."/>
            <person name="Krizsan K."/>
            <person name="Balestrini R."/>
            <person name="Da Silva C."/>
            <person name="Montanini B."/>
            <person name="Hainaut M."/>
            <person name="Levati E."/>
            <person name="Barry K.W."/>
            <person name="Belfiori B."/>
            <person name="Cichocki N."/>
            <person name="Clum A."/>
            <person name="Dockter R.B."/>
            <person name="Fauchery L."/>
            <person name="Guy J."/>
            <person name="Iotti M."/>
            <person name="Le Tacon F."/>
            <person name="Lindquist E.A."/>
            <person name="Lipzen A."/>
            <person name="Malagnac F."/>
            <person name="Mello A."/>
            <person name="Molinier V."/>
            <person name="Miyauchi S."/>
            <person name="Poulain J."/>
            <person name="Riccioni C."/>
            <person name="Rubini A."/>
            <person name="Sitrit Y."/>
            <person name="Splivallo R."/>
            <person name="Traeger S."/>
            <person name="Wang M."/>
            <person name="Zifcakova L."/>
            <person name="Wipf D."/>
            <person name="Zambonelli A."/>
            <person name="Paolocci F."/>
            <person name="Nowrousian M."/>
            <person name="Ottonello S."/>
            <person name="Baldrian P."/>
            <person name="Spatafora J.W."/>
            <person name="Henrissat B."/>
            <person name="Nagy L.G."/>
            <person name="Aury J.M."/>
            <person name="Wincker P."/>
            <person name="Grigoriev I.V."/>
            <person name="Bonfante P."/>
            <person name="Martin F.M."/>
        </authorList>
    </citation>
    <scope>NUCLEOTIDE SEQUENCE [LARGE SCALE GENOMIC DNA]</scope>
    <source>
        <strain evidence="1 2">ATCC MYA-4762</strain>
    </source>
</reference>
<name>A0A3N4LB79_9PEZI</name>
<evidence type="ECO:0000313" key="2">
    <source>
        <dbReference type="Proteomes" id="UP000267821"/>
    </source>
</evidence>
<dbReference type="Gene3D" id="3.40.50.300">
    <property type="entry name" value="P-loop containing nucleotide triphosphate hydrolases"/>
    <property type="match status" value="1"/>
</dbReference>
<evidence type="ECO:0000313" key="1">
    <source>
        <dbReference type="EMBL" id="RPB20143.1"/>
    </source>
</evidence>
<proteinExistence type="predicted"/>
<dbReference type="InterPro" id="IPR027417">
    <property type="entry name" value="P-loop_NTPase"/>
</dbReference>
<gene>
    <name evidence="1" type="ORF">L211DRAFT_743785</name>
</gene>
<organism evidence="1 2">
    <name type="scientific">Terfezia boudieri ATCC MYA-4762</name>
    <dbReference type="NCBI Taxonomy" id="1051890"/>
    <lineage>
        <taxon>Eukaryota</taxon>
        <taxon>Fungi</taxon>
        <taxon>Dikarya</taxon>
        <taxon>Ascomycota</taxon>
        <taxon>Pezizomycotina</taxon>
        <taxon>Pezizomycetes</taxon>
        <taxon>Pezizales</taxon>
        <taxon>Pezizaceae</taxon>
        <taxon>Terfezia</taxon>
    </lineage>
</organism>
<feature type="non-terminal residue" evidence="1">
    <location>
        <position position="1"/>
    </location>
</feature>
<keyword evidence="2" id="KW-1185">Reference proteome</keyword>
<evidence type="ECO:0008006" key="3">
    <source>
        <dbReference type="Google" id="ProtNLM"/>
    </source>
</evidence>
<dbReference type="Proteomes" id="UP000267821">
    <property type="component" value="Unassembled WGS sequence"/>
</dbReference>
<dbReference type="AlphaFoldDB" id="A0A3N4LB79"/>
<dbReference type="SUPFAM" id="SSF52540">
    <property type="entry name" value="P-loop containing nucleoside triphosphate hydrolases"/>
    <property type="match status" value="1"/>
</dbReference>
<dbReference type="EMBL" id="ML121576">
    <property type="protein sequence ID" value="RPB20143.1"/>
    <property type="molecule type" value="Genomic_DNA"/>
</dbReference>
<dbReference type="InParanoid" id="A0A3N4LB79"/>
<protein>
    <recommendedName>
        <fullName evidence="3">NB-ARC domain-containing protein</fullName>
    </recommendedName>
</protein>
<accession>A0A3N4LB79</accession>